<keyword evidence="1" id="KW-0863">Zinc-finger</keyword>
<feature type="region of interest" description="Disordered" evidence="2">
    <location>
        <begin position="66"/>
        <end position="148"/>
    </location>
</feature>
<dbReference type="STRING" id="105785.A0A2J7Q634"/>
<dbReference type="InterPro" id="IPR015318">
    <property type="entry name" value="Znf_GAGA-bd_fac"/>
</dbReference>
<dbReference type="InParanoid" id="A0A2J7Q634"/>
<dbReference type="AlphaFoldDB" id="A0A2J7Q634"/>
<evidence type="ECO:0000256" key="2">
    <source>
        <dbReference type="SAM" id="MobiDB-lite"/>
    </source>
</evidence>
<sequence>MLGNSGVAAELAVPPEGLSSITTVKKNSVSDQPATCPLCGATLRQSRNLRRHLELLHFGIGRSTVRVRSRKGSMQQQQPQQQQQQSQLQQAQQTGQPGQDISAPHTPRTPPSVPSSVSQPDLHSPPPTVSQTTNINSPNLTLVMPPQPMAHVSAGPHVLGLPSVCQNGQTLRIPRHEDLQQQQHQQQPSAHQDRPGGSGLCEPAPVLGCMLPPMPSPHDPLFRQHHTDLLRGAGLYAETRAPARTQGNPSGMRQEVA</sequence>
<dbReference type="InterPro" id="IPR013087">
    <property type="entry name" value="Znf_C2H2_type"/>
</dbReference>
<keyword evidence="1" id="KW-0862">Zinc</keyword>
<dbReference type="Gene3D" id="3.30.160.60">
    <property type="entry name" value="Classic Zinc Finger"/>
    <property type="match status" value="1"/>
</dbReference>
<accession>A0A2J7Q634</accession>
<evidence type="ECO:0000259" key="3">
    <source>
        <dbReference type="PROSITE" id="PS50157"/>
    </source>
</evidence>
<feature type="region of interest" description="Disordered" evidence="2">
    <location>
        <begin position="177"/>
        <end position="204"/>
    </location>
</feature>
<dbReference type="PROSITE" id="PS50157">
    <property type="entry name" value="ZINC_FINGER_C2H2_2"/>
    <property type="match status" value="1"/>
</dbReference>
<comment type="caution">
    <text evidence="4">The sequence shown here is derived from an EMBL/GenBank/DDBJ whole genome shotgun (WGS) entry which is preliminary data.</text>
</comment>
<evidence type="ECO:0000313" key="5">
    <source>
        <dbReference type="Proteomes" id="UP000235965"/>
    </source>
</evidence>
<keyword evidence="5" id="KW-1185">Reference proteome</keyword>
<evidence type="ECO:0000256" key="1">
    <source>
        <dbReference type="PROSITE-ProRule" id="PRU00042"/>
    </source>
</evidence>
<keyword evidence="1" id="KW-0479">Metal-binding</keyword>
<gene>
    <name evidence="4" type="ORF">B7P43_G08370</name>
</gene>
<feature type="compositionally biased region" description="Polar residues" evidence="2">
    <location>
        <begin position="129"/>
        <end position="140"/>
    </location>
</feature>
<proteinExistence type="predicted"/>
<dbReference type="Proteomes" id="UP000235965">
    <property type="component" value="Unassembled WGS sequence"/>
</dbReference>
<dbReference type="GO" id="GO:0008270">
    <property type="term" value="F:zinc ion binding"/>
    <property type="evidence" value="ECO:0007669"/>
    <property type="project" value="UniProtKB-KW"/>
</dbReference>
<protein>
    <recommendedName>
        <fullName evidence="3">C2H2-type domain-containing protein</fullName>
    </recommendedName>
</protein>
<feature type="compositionally biased region" description="Low complexity" evidence="2">
    <location>
        <begin position="75"/>
        <end position="99"/>
    </location>
</feature>
<reference evidence="4 5" key="1">
    <citation type="submission" date="2017-12" db="EMBL/GenBank/DDBJ databases">
        <title>Hemimetabolous genomes reveal molecular basis of termite eusociality.</title>
        <authorList>
            <person name="Harrison M.C."/>
            <person name="Jongepier E."/>
            <person name="Robertson H.M."/>
            <person name="Arning N."/>
            <person name="Bitard-Feildel T."/>
            <person name="Chao H."/>
            <person name="Childers C.P."/>
            <person name="Dinh H."/>
            <person name="Doddapaneni H."/>
            <person name="Dugan S."/>
            <person name="Gowin J."/>
            <person name="Greiner C."/>
            <person name="Han Y."/>
            <person name="Hu H."/>
            <person name="Hughes D.S.T."/>
            <person name="Huylmans A.-K."/>
            <person name="Kemena C."/>
            <person name="Kremer L.P.M."/>
            <person name="Lee S.L."/>
            <person name="Lopez-Ezquerra A."/>
            <person name="Mallet L."/>
            <person name="Monroy-Kuhn J.M."/>
            <person name="Moser A."/>
            <person name="Murali S.C."/>
            <person name="Muzny D.M."/>
            <person name="Otani S."/>
            <person name="Piulachs M.-D."/>
            <person name="Poelchau M."/>
            <person name="Qu J."/>
            <person name="Schaub F."/>
            <person name="Wada-Katsumata A."/>
            <person name="Worley K.C."/>
            <person name="Xie Q."/>
            <person name="Ylla G."/>
            <person name="Poulsen M."/>
            <person name="Gibbs R.A."/>
            <person name="Schal C."/>
            <person name="Richards S."/>
            <person name="Belles X."/>
            <person name="Korb J."/>
            <person name="Bornberg-Bauer E."/>
        </authorList>
    </citation>
    <scope>NUCLEOTIDE SEQUENCE [LARGE SCALE GENOMIC DNA]</scope>
    <source>
        <tissue evidence="4">Whole body</tissue>
    </source>
</reference>
<evidence type="ECO:0000313" key="4">
    <source>
        <dbReference type="EMBL" id="PNF24050.1"/>
    </source>
</evidence>
<dbReference type="PROSITE" id="PS00028">
    <property type="entry name" value="ZINC_FINGER_C2H2_1"/>
    <property type="match status" value="1"/>
</dbReference>
<dbReference type="OrthoDB" id="10027872at2759"/>
<name>A0A2J7Q634_9NEOP</name>
<dbReference type="Pfam" id="PF09237">
    <property type="entry name" value="GAGA"/>
    <property type="match status" value="1"/>
</dbReference>
<dbReference type="EMBL" id="NEVH01017541">
    <property type="protein sequence ID" value="PNF24050.1"/>
    <property type="molecule type" value="Genomic_DNA"/>
</dbReference>
<feature type="domain" description="C2H2-type" evidence="3">
    <location>
        <begin position="34"/>
        <end position="59"/>
    </location>
</feature>
<organism evidence="4 5">
    <name type="scientific">Cryptotermes secundus</name>
    <dbReference type="NCBI Taxonomy" id="105785"/>
    <lineage>
        <taxon>Eukaryota</taxon>
        <taxon>Metazoa</taxon>
        <taxon>Ecdysozoa</taxon>
        <taxon>Arthropoda</taxon>
        <taxon>Hexapoda</taxon>
        <taxon>Insecta</taxon>
        <taxon>Pterygota</taxon>
        <taxon>Neoptera</taxon>
        <taxon>Polyneoptera</taxon>
        <taxon>Dictyoptera</taxon>
        <taxon>Blattodea</taxon>
        <taxon>Blattoidea</taxon>
        <taxon>Termitoidae</taxon>
        <taxon>Kalotermitidae</taxon>
        <taxon>Cryptotermitinae</taxon>
        <taxon>Cryptotermes</taxon>
    </lineage>
</organism>